<evidence type="ECO:0000259" key="2">
    <source>
        <dbReference type="Pfam" id="PF03848"/>
    </source>
</evidence>
<protein>
    <recommendedName>
        <fullName evidence="2">Tellurite resistance methyltransferase TehB-like domain-containing protein</fullName>
    </recommendedName>
</protein>
<dbReference type="PANTHER" id="PTHR43861:SF3">
    <property type="entry name" value="PUTATIVE (AFU_ORTHOLOGUE AFUA_2G14390)-RELATED"/>
    <property type="match status" value="1"/>
</dbReference>
<evidence type="ECO:0000313" key="4">
    <source>
        <dbReference type="Proteomes" id="UP000076959"/>
    </source>
</evidence>
<dbReference type="Proteomes" id="UP000076959">
    <property type="component" value="Unassembled WGS sequence"/>
</dbReference>
<gene>
    <name evidence="3" type="ORF">AYJ54_36080</name>
</gene>
<proteinExistence type="predicted"/>
<evidence type="ECO:0000313" key="3">
    <source>
        <dbReference type="EMBL" id="OAE97123.1"/>
    </source>
</evidence>
<comment type="caution">
    <text evidence="3">The sequence shown here is derived from an EMBL/GenBank/DDBJ whole genome shotgun (WGS) entry which is preliminary data.</text>
</comment>
<dbReference type="InterPro" id="IPR015985">
    <property type="entry name" value="TehB-like_dom"/>
</dbReference>
<dbReference type="CDD" id="cd02440">
    <property type="entry name" value="AdoMet_MTases"/>
    <property type="match status" value="1"/>
</dbReference>
<keyword evidence="1" id="KW-0808">Transferase</keyword>
<name>A0A176Y8Y0_9BRAD</name>
<sequence length="318" mass="35381">MRFSMQEMPRLWWDAGYANPEVSCMGGPSPEIFEIAPALRAKSVVVELGCGEGRNALYLAHFDHRVIATDISEAAISKLNRLAGDLGVKITSGVVRVEDFQPPTYHDVFIAHSVLHFTERSVWKPLVTALIDRTRPGGFHCFTNTLERPDHPIPKEGLASGHKKSFARGELEAIYTQAGWEILRSDHYIKWDSHPGIPIHSHCIEKVVVRRPIGSEDLPRLRAEPIKAAGMIPAKQFSTLKLGTPREAIIEMLGSPPASHGVTTSRRTVGGNNQEAIADGYVREDMIYGDHGLQFVNGKLTGKYQYFTPPKRLTIRDE</sequence>
<dbReference type="PANTHER" id="PTHR43861">
    <property type="entry name" value="TRANS-ACONITATE 2-METHYLTRANSFERASE-RELATED"/>
    <property type="match status" value="1"/>
</dbReference>
<dbReference type="Gene3D" id="3.40.50.150">
    <property type="entry name" value="Vaccinia Virus protein VP39"/>
    <property type="match status" value="1"/>
</dbReference>
<keyword evidence="4" id="KW-1185">Reference proteome</keyword>
<dbReference type="STRING" id="1505087.AYJ54_36080"/>
<dbReference type="Pfam" id="PF03848">
    <property type="entry name" value="TehB"/>
    <property type="match status" value="1"/>
</dbReference>
<dbReference type="SUPFAM" id="SSF53335">
    <property type="entry name" value="S-adenosyl-L-methionine-dependent methyltransferases"/>
    <property type="match status" value="1"/>
</dbReference>
<accession>A0A176Y8Y0</accession>
<dbReference type="InterPro" id="IPR029063">
    <property type="entry name" value="SAM-dependent_MTases_sf"/>
</dbReference>
<dbReference type="GO" id="GO:0016740">
    <property type="term" value="F:transferase activity"/>
    <property type="evidence" value="ECO:0007669"/>
    <property type="project" value="UniProtKB-KW"/>
</dbReference>
<dbReference type="AlphaFoldDB" id="A0A176Y8Y0"/>
<reference evidence="3 4" key="1">
    <citation type="submission" date="2016-03" db="EMBL/GenBank/DDBJ databases">
        <title>Draft Genome Sequence of the Strain BR 10245 (Bradyrhizobium sp.) isolated from nodules of Centrolobium paraense.</title>
        <authorList>
            <person name="Simoes-Araujo J.L.Sr."/>
            <person name="Barauna A.C."/>
            <person name="Silva K."/>
            <person name="Zilli J.E."/>
        </authorList>
    </citation>
    <scope>NUCLEOTIDE SEQUENCE [LARGE SCALE GENOMIC DNA]</scope>
    <source>
        <strain evidence="3 4">BR 10245</strain>
    </source>
</reference>
<dbReference type="EMBL" id="LUUB01000126">
    <property type="protein sequence ID" value="OAE97123.1"/>
    <property type="molecule type" value="Genomic_DNA"/>
</dbReference>
<feature type="domain" description="Tellurite resistance methyltransferase TehB-like" evidence="2">
    <location>
        <begin position="43"/>
        <end position="184"/>
    </location>
</feature>
<organism evidence="3 4">
    <name type="scientific">Bradyrhizobium centrolobii</name>
    <dbReference type="NCBI Taxonomy" id="1505087"/>
    <lineage>
        <taxon>Bacteria</taxon>
        <taxon>Pseudomonadati</taxon>
        <taxon>Pseudomonadota</taxon>
        <taxon>Alphaproteobacteria</taxon>
        <taxon>Hyphomicrobiales</taxon>
        <taxon>Nitrobacteraceae</taxon>
        <taxon>Bradyrhizobium</taxon>
    </lineage>
</organism>
<evidence type="ECO:0000256" key="1">
    <source>
        <dbReference type="ARBA" id="ARBA00022679"/>
    </source>
</evidence>